<keyword evidence="2 5" id="KW-0863">Zinc-finger</keyword>
<dbReference type="Proteomes" id="UP001075354">
    <property type="component" value="Chromosome 3"/>
</dbReference>
<evidence type="ECO:0000256" key="2">
    <source>
        <dbReference type="ARBA" id="ARBA00022771"/>
    </source>
</evidence>
<dbReference type="AlphaFoldDB" id="A0AAV7Y0Z2"/>
<name>A0AAV7Y0Z2_9NEOP</name>
<evidence type="ECO:0000256" key="4">
    <source>
        <dbReference type="ARBA" id="ARBA00023125"/>
    </source>
</evidence>
<evidence type="ECO:0000256" key="1">
    <source>
        <dbReference type="ARBA" id="ARBA00022723"/>
    </source>
</evidence>
<dbReference type="InterPro" id="IPR026521">
    <property type="entry name" value="THAP2"/>
</dbReference>
<dbReference type="SUPFAM" id="SSF57716">
    <property type="entry name" value="Glucocorticoid receptor-like (DNA-binding domain)"/>
    <property type="match status" value="1"/>
</dbReference>
<dbReference type="PANTHER" id="PTHR47696">
    <property type="entry name" value="THAP DOMAIN-CONTAINING PROTEIN 2"/>
    <property type="match status" value="1"/>
</dbReference>
<dbReference type="PROSITE" id="PS50950">
    <property type="entry name" value="ZF_THAP"/>
    <property type="match status" value="1"/>
</dbReference>
<evidence type="ECO:0000313" key="7">
    <source>
        <dbReference type="EMBL" id="KAJ1529935.1"/>
    </source>
</evidence>
<evidence type="ECO:0000256" key="5">
    <source>
        <dbReference type="PROSITE-ProRule" id="PRU00309"/>
    </source>
</evidence>
<dbReference type="PANTHER" id="PTHR47696:SF2">
    <property type="entry name" value="PROVISIONAL ORTHOLOG OF THAP DOMAIN CONTAINING 1"/>
    <property type="match status" value="1"/>
</dbReference>
<sequence>MSNRRALATCSAVNCSNRYKKGSGIIFHPFPLNIVELTKKWVIAMRRANFTPNKSHHLCSEHFEDSCYTLAANGRRVLNGSAIPTKFNFPVKRPIRITSANSGASDKGLNSGAEKPNQPVFAASPIVLSGQQQPSPVRRAFLKDHCYSLPGLQKLKRKLDESEGDLGKQLSLADVEQIYSLTERVGVVPPSAPRNASPNSNPIQEHIDACVMKAVTPLEQQLQHMKAIVNALTSQITNTKKVQQSSRAGKETFDWYSLMPAQPSGSLPQDEHEIQVLATRLAVSFSELPAEAVTEQYHIHYVLTQFAIWPSLPPAQQLATYRMARMLYTAIKKGWPIAIQEEQDSEEAAIEEFTVPVQVSSVKRSSPRSMLMSQGKSRR</sequence>
<evidence type="ECO:0000259" key="6">
    <source>
        <dbReference type="PROSITE" id="PS50950"/>
    </source>
</evidence>
<evidence type="ECO:0000256" key="3">
    <source>
        <dbReference type="ARBA" id="ARBA00022833"/>
    </source>
</evidence>
<reference evidence="7" key="1">
    <citation type="submission" date="2022-12" db="EMBL/GenBank/DDBJ databases">
        <title>Chromosome-level genome assembly of the bean flower thrips Megalurothrips usitatus.</title>
        <authorList>
            <person name="Ma L."/>
            <person name="Liu Q."/>
            <person name="Li H."/>
            <person name="Cai W."/>
        </authorList>
    </citation>
    <scope>NUCLEOTIDE SEQUENCE</scope>
    <source>
        <strain evidence="7">Cailab_2022a</strain>
    </source>
</reference>
<comment type="caution">
    <text evidence="7">The sequence shown here is derived from an EMBL/GenBank/DDBJ whole genome shotgun (WGS) entry which is preliminary data.</text>
</comment>
<proteinExistence type="predicted"/>
<keyword evidence="3" id="KW-0862">Zinc</keyword>
<accession>A0AAV7Y0Z2</accession>
<keyword evidence="4 5" id="KW-0238">DNA-binding</keyword>
<dbReference type="GO" id="GO:0003677">
    <property type="term" value="F:DNA binding"/>
    <property type="evidence" value="ECO:0007669"/>
    <property type="project" value="UniProtKB-UniRule"/>
</dbReference>
<organism evidence="7 8">
    <name type="scientific">Megalurothrips usitatus</name>
    <name type="common">bean blossom thrips</name>
    <dbReference type="NCBI Taxonomy" id="439358"/>
    <lineage>
        <taxon>Eukaryota</taxon>
        <taxon>Metazoa</taxon>
        <taxon>Ecdysozoa</taxon>
        <taxon>Arthropoda</taxon>
        <taxon>Hexapoda</taxon>
        <taxon>Insecta</taxon>
        <taxon>Pterygota</taxon>
        <taxon>Neoptera</taxon>
        <taxon>Paraneoptera</taxon>
        <taxon>Thysanoptera</taxon>
        <taxon>Terebrantia</taxon>
        <taxon>Thripoidea</taxon>
        <taxon>Thripidae</taxon>
        <taxon>Megalurothrips</taxon>
    </lineage>
</organism>
<keyword evidence="8" id="KW-1185">Reference proteome</keyword>
<dbReference type="GO" id="GO:0008270">
    <property type="term" value="F:zinc ion binding"/>
    <property type="evidence" value="ECO:0007669"/>
    <property type="project" value="UniProtKB-KW"/>
</dbReference>
<dbReference type="SMART" id="SM00980">
    <property type="entry name" value="THAP"/>
    <property type="match status" value="1"/>
</dbReference>
<dbReference type="EMBL" id="JAPTSV010000003">
    <property type="protein sequence ID" value="KAJ1529935.1"/>
    <property type="molecule type" value="Genomic_DNA"/>
</dbReference>
<gene>
    <name evidence="7" type="ORF">ONE63_006663</name>
</gene>
<feature type="domain" description="THAP-type" evidence="6">
    <location>
        <begin position="1"/>
        <end position="87"/>
    </location>
</feature>
<keyword evidence="1" id="KW-0479">Metal-binding</keyword>
<dbReference type="Pfam" id="PF05485">
    <property type="entry name" value="THAP"/>
    <property type="match status" value="1"/>
</dbReference>
<dbReference type="InterPro" id="IPR006612">
    <property type="entry name" value="THAP_Znf"/>
</dbReference>
<dbReference type="SMART" id="SM00692">
    <property type="entry name" value="DM3"/>
    <property type="match status" value="1"/>
</dbReference>
<protein>
    <recommendedName>
        <fullName evidence="6">THAP-type domain-containing protein</fullName>
    </recommendedName>
</protein>
<evidence type="ECO:0000313" key="8">
    <source>
        <dbReference type="Proteomes" id="UP001075354"/>
    </source>
</evidence>